<dbReference type="PANTHER" id="PTHR43162:SF1">
    <property type="entry name" value="PRESTALK A DIFFERENTIATION PROTEIN A"/>
    <property type="match status" value="1"/>
</dbReference>
<dbReference type="AlphaFoldDB" id="A0AAE3KHC6"/>
<comment type="caution">
    <text evidence="2">The sequence shown here is derived from an EMBL/GenBank/DDBJ whole genome shotgun (WGS) entry which is preliminary data.</text>
</comment>
<evidence type="ECO:0000259" key="1">
    <source>
        <dbReference type="Pfam" id="PF13460"/>
    </source>
</evidence>
<dbReference type="InterPro" id="IPR036291">
    <property type="entry name" value="NAD(P)-bd_dom_sf"/>
</dbReference>
<dbReference type="EMBL" id="JAMTCK010000012">
    <property type="protein sequence ID" value="MCP2168156.1"/>
    <property type="molecule type" value="Genomic_DNA"/>
</dbReference>
<protein>
    <submittedName>
        <fullName evidence="2">Uncharacterized conserved protein YbjT, contains NAD(P)-binding and DUF2867 domains</fullName>
    </submittedName>
</protein>
<dbReference type="InterPro" id="IPR051604">
    <property type="entry name" value="Ergot_Alk_Oxidoreductase"/>
</dbReference>
<dbReference type="RefSeq" id="WP_253775717.1">
    <property type="nucleotide sequence ID" value="NZ_JAMTCK010000012.1"/>
</dbReference>
<dbReference type="Pfam" id="PF13460">
    <property type="entry name" value="NAD_binding_10"/>
    <property type="match status" value="1"/>
</dbReference>
<dbReference type="SUPFAM" id="SSF51735">
    <property type="entry name" value="NAD(P)-binding Rossmann-fold domains"/>
    <property type="match status" value="1"/>
</dbReference>
<dbReference type="Gene3D" id="3.40.50.720">
    <property type="entry name" value="NAD(P)-binding Rossmann-like Domain"/>
    <property type="match status" value="1"/>
</dbReference>
<dbReference type="PANTHER" id="PTHR43162">
    <property type="match status" value="1"/>
</dbReference>
<feature type="domain" description="NAD(P)-binding" evidence="1">
    <location>
        <begin position="7"/>
        <end position="177"/>
    </location>
</feature>
<sequence>MTVLVTGATGSVGRHVVDQLLAAGQQVRALTRNPATAGLPAGVDVRQGDLNHADALAGALDKVDRVYLFPVFDHPEAFVDMAVSAGVRRIVVLSSDSTVNRLETNWSAGEAHLATERAVERSGVEWTHVRPGGFAGNTLEWAPMIRADGVVRAPYGAGAQSLIHEADIAAVATRALLEDGHAGQRYRLSGPEAVTRVDQARLIGEALGRDVRFAEITAEQWRAQVSAFLSEEVMTMLLGYWARAVDQPDPVLPTVAEVTGRPARTFAEWAVDHADRFR</sequence>
<accession>A0AAE3KHC6</accession>
<organism evidence="2 3">
    <name type="scientific">Goodfellowiella coeruleoviolacea</name>
    <dbReference type="NCBI Taxonomy" id="334858"/>
    <lineage>
        <taxon>Bacteria</taxon>
        <taxon>Bacillati</taxon>
        <taxon>Actinomycetota</taxon>
        <taxon>Actinomycetes</taxon>
        <taxon>Pseudonocardiales</taxon>
        <taxon>Pseudonocardiaceae</taxon>
        <taxon>Goodfellowiella</taxon>
    </lineage>
</organism>
<gene>
    <name evidence="2" type="ORF">LX83_005030</name>
</gene>
<evidence type="ECO:0000313" key="3">
    <source>
        <dbReference type="Proteomes" id="UP001206128"/>
    </source>
</evidence>
<reference evidence="2" key="1">
    <citation type="submission" date="2022-06" db="EMBL/GenBank/DDBJ databases">
        <title>Genomic Encyclopedia of Archaeal and Bacterial Type Strains, Phase II (KMG-II): from individual species to whole genera.</title>
        <authorList>
            <person name="Goeker M."/>
        </authorList>
    </citation>
    <scope>NUCLEOTIDE SEQUENCE</scope>
    <source>
        <strain evidence="2">DSM 43935</strain>
    </source>
</reference>
<proteinExistence type="predicted"/>
<dbReference type="InterPro" id="IPR016040">
    <property type="entry name" value="NAD(P)-bd_dom"/>
</dbReference>
<dbReference type="Proteomes" id="UP001206128">
    <property type="component" value="Unassembled WGS sequence"/>
</dbReference>
<keyword evidence="3" id="KW-1185">Reference proteome</keyword>
<evidence type="ECO:0000313" key="2">
    <source>
        <dbReference type="EMBL" id="MCP2168156.1"/>
    </source>
</evidence>
<name>A0AAE3KHC6_9PSEU</name>